<dbReference type="EMBL" id="CP025430">
    <property type="protein sequence ID" value="AUH65281.1"/>
    <property type="molecule type" value="Genomic_DNA"/>
</dbReference>
<evidence type="ECO:0000313" key="1">
    <source>
        <dbReference type="EMBL" id="AUH65281.1"/>
    </source>
</evidence>
<dbReference type="KEGG" id="pzh:CX676_14835"/>
<sequence length="71" mass="8395">MKCTFIRAHRDQFRIRAKCRVLPVHFSSFSVGLKEPLSRRAEEDMHQTALIRQAWTESGRIYGYRKLADDL</sequence>
<organism evidence="1 2">
    <name type="scientific">Paracoccus zhejiangensis</name>
    <dbReference type="NCBI Taxonomy" id="1077935"/>
    <lineage>
        <taxon>Bacteria</taxon>
        <taxon>Pseudomonadati</taxon>
        <taxon>Pseudomonadota</taxon>
        <taxon>Alphaproteobacteria</taxon>
        <taxon>Rhodobacterales</taxon>
        <taxon>Paracoccaceae</taxon>
        <taxon>Paracoccus</taxon>
    </lineage>
</organism>
<name>A0A2H5F158_9RHOB</name>
<protein>
    <recommendedName>
        <fullName evidence="3">HTH-like domain-containing protein</fullName>
    </recommendedName>
</protein>
<dbReference type="AlphaFoldDB" id="A0A2H5F158"/>
<evidence type="ECO:0000313" key="2">
    <source>
        <dbReference type="Proteomes" id="UP000234530"/>
    </source>
</evidence>
<evidence type="ECO:0008006" key="3">
    <source>
        <dbReference type="Google" id="ProtNLM"/>
    </source>
</evidence>
<proteinExistence type="predicted"/>
<keyword evidence="2" id="KW-1185">Reference proteome</keyword>
<accession>A0A2H5F158</accession>
<reference evidence="1 2" key="1">
    <citation type="journal article" date="2013" name="Antonie Van Leeuwenhoek">
        <title>Paracoccus zhejiangensis sp. nov., isolated from activated sludge in wastewater-treatment system.</title>
        <authorList>
            <person name="Wu Z.G."/>
            <person name="Zhang D.F."/>
            <person name="Liu Y.L."/>
            <person name="Wang F."/>
            <person name="Jiang X."/>
            <person name="Li C."/>
            <person name="Li S.P."/>
            <person name="Hong Q."/>
            <person name="Li W.J."/>
        </authorList>
    </citation>
    <scope>NUCLEOTIDE SEQUENCE [LARGE SCALE GENOMIC DNA]</scope>
    <source>
        <strain evidence="1 2">J6</strain>
    </source>
</reference>
<dbReference type="Proteomes" id="UP000234530">
    <property type="component" value="Chromosome"/>
</dbReference>
<gene>
    <name evidence="1" type="ORF">CX676_14835</name>
</gene>